<proteinExistence type="predicted"/>
<evidence type="ECO:0000313" key="2">
    <source>
        <dbReference type="EMBL" id="GAA3382159.1"/>
    </source>
</evidence>
<keyword evidence="3" id="KW-1185">Reference proteome</keyword>
<evidence type="ECO:0000313" key="3">
    <source>
        <dbReference type="Proteomes" id="UP001501676"/>
    </source>
</evidence>
<protein>
    <submittedName>
        <fullName evidence="2">Uncharacterized protein</fullName>
    </submittedName>
</protein>
<reference evidence="3" key="1">
    <citation type="journal article" date="2019" name="Int. J. Syst. Evol. Microbiol.">
        <title>The Global Catalogue of Microorganisms (GCM) 10K type strain sequencing project: providing services to taxonomists for standard genome sequencing and annotation.</title>
        <authorList>
            <consortium name="The Broad Institute Genomics Platform"/>
            <consortium name="The Broad Institute Genome Sequencing Center for Infectious Disease"/>
            <person name="Wu L."/>
            <person name="Ma J."/>
        </authorList>
    </citation>
    <scope>NUCLEOTIDE SEQUENCE [LARGE SCALE GENOMIC DNA]</scope>
    <source>
        <strain evidence="3">JCM 9458</strain>
    </source>
</reference>
<sequence length="70" mass="7474">MRLIIELSQTAQGRLEGRVVQPGSSSELPFEGVIELVGVLEQHLRAGKTHTSRTPPQGENGESPGLDSVP</sequence>
<feature type="region of interest" description="Disordered" evidence="1">
    <location>
        <begin position="45"/>
        <end position="70"/>
    </location>
</feature>
<dbReference type="EMBL" id="BAAAYN010000002">
    <property type="protein sequence ID" value="GAA3382159.1"/>
    <property type="molecule type" value="Genomic_DNA"/>
</dbReference>
<organism evidence="2 3">
    <name type="scientific">Cryptosporangium minutisporangium</name>
    <dbReference type="NCBI Taxonomy" id="113569"/>
    <lineage>
        <taxon>Bacteria</taxon>
        <taxon>Bacillati</taxon>
        <taxon>Actinomycetota</taxon>
        <taxon>Actinomycetes</taxon>
        <taxon>Cryptosporangiales</taxon>
        <taxon>Cryptosporangiaceae</taxon>
        <taxon>Cryptosporangium</taxon>
    </lineage>
</organism>
<name>A0ABP6SPG9_9ACTN</name>
<gene>
    <name evidence="2" type="ORF">GCM10020369_02890</name>
</gene>
<evidence type="ECO:0000256" key="1">
    <source>
        <dbReference type="SAM" id="MobiDB-lite"/>
    </source>
</evidence>
<dbReference type="RefSeq" id="WP_345726073.1">
    <property type="nucleotide sequence ID" value="NZ_BAAAYN010000002.1"/>
</dbReference>
<accession>A0ABP6SPG9</accession>
<dbReference type="Proteomes" id="UP001501676">
    <property type="component" value="Unassembled WGS sequence"/>
</dbReference>
<comment type="caution">
    <text evidence="2">The sequence shown here is derived from an EMBL/GenBank/DDBJ whole genome shotgun (WGS) entry which is preliminary data.</text>
</comment>